<dbReference type="EMBL" id="JACHMC010000001">
    <property type="protein sequence ID" value="MBB4883027.1"/>
    <property type="molecule type" value="Genomic_DNA"/>
</dbReference>
<keyword evidence="4" id="KW-1185">Reference proteome</keyword>
<dbReference type="RefSeq" id="WP_135028211.1">
    <property type="nucleotide sequence ID" value="NZ_BMLA01000001.1"/>
</dbReference>
<organism evidence="3 4">
    <name type="scientific">Micrococcus flavus</name>
    <dbReference type="NCBI Taxonomy" id="384602"/>
    <lineage>
        <taxon>Bacteria</taxon>
        <taxon>Bacillati</taxon>
        <taxon>Actinomycetota</taxon>
        <taxon>Actinomycetes</taxon>
        <taxon>Micrococcales</taxon>
        <taxon>Micrococcaceae</taxon>
        <taxon>Micrococcus</taxon>
    </lineage>
</organism>
<dbReference type="Proteomes" id="UP000560081">
    <property type="component" value="Unassembled WGS sequence"/>
</dbReference>
<dbReference type="Gene3D" id="3.20.20.140">
    <property type="entry name" value="Metal-dependent hydrolases"/>
    <property type="match status" value="2"/>
</dbReference>
<dbReference type="GO" id="GO:0008448">
    <property type="term" value="F:N-acetylglucosamine-6-phosphate deacetylase activity"/>
    <property type="evidence" value="ECO:0007669"/>
    <property type="project" value="TreeGrafter"/>
</dbReference>
<dbReference type="OrthoDB" id="9776488at2"/>
<gene>
    <name evidence="3" type="ORF">BJ976_001378</name>
</gene>
<evidence type="ECO:0000256" key="2">
    <source>
        <dbReference type="ARBA" id="ARBA00022801"/>
    </source>
</evidence>
<dbReference type="PANTHER" id="PTHR11113">
    <property type="entry name" value="N-ACETYLGLUCOSAMINE-6-PHOSPHATE DEACETYLASE"/>
    <property type="match status" value="1"/>
</dbReference>
<evidence type="ECO:0000256" key="1">
    <source>
        <dbReference type="ARBA" id="ARBA00010716"/>
    </source>
</evidence>
<name>A0A4Y8X4U7_9MICC</name>
<sequence>MPSPACSEPPDGLVAATAPLVGPDPGADPVPWTAVWAEEDGAEDVLVWSGPADRASRALLVRARPVPALRLSSTLMDHHVHGGTGVDAATADPDAVVRWLRSLRSAGVGRTLASLPALGPEALAEALERLRGPWERGLLAGAHLEGPFLSPARAGAHAPEVLCPPDSAAGRRIQAVIDAVRGAGDPTPVVTHLFNAMRPFHHRDPGPLPALLAAARQGRARLELIADGVHVADEVLAELLEDPGLAPRILLVSAAVAATGARARRGGRAPPGRR</sequence>
<dbReference type="AlphaFoldDB" id="A0A4Y8X4U7"/>
<evidence type="ECO:0000313" key="4">
    <source>
        <dbReference type="Proteomes" id="UP000560081"/>
    </source>
</evidence>
<comment type="similarity">
    <text evidence="1">Belongs to the metallo-dependent hydrolases superfamily. NagA family.</text>
</comment>
<comment type="caution">
    <text evidence="3">The sequence shown here is derived from an EMBL/GenBank/DDBJ whole genome shotgun (WGS) entry which is preliminary data.</text>
</comment>
<reference evidence="3 4" key="1">
    <citation type="submission" date="2020-08" db="EMBL/GenBank/DDBJ databases">
        <title>Sequencing the genomes of 1000 actinobacteria strains.</title>
        <authorList>
            <person name="Klenk H.-P."/>
        </authorList>
    </citation>
    <scope>NUCLEOTIDE SEQUENCE [LARGE SCALE GENOMIC DNA]</scope>
    <source>
        <strain evidence="3 4">DSM 19079</strain>
    </source>
</reference>
<dbReference type="InterPro" id="IPR032466">
    <property type="entry name" value="Metal_Hydrolase"/>
</dbReference>
<proteinExistence type="inferred from homology"/>
<keyword evidence="2" id="KW-0378">Hydrolase</keyword>
<protein>
    <submittedName>
        <fullName evidence="3">N-acetylglucosamine-6-phosphate deacetylase</fullName>
    </submittedName>
</protein>
<evidence type="ECO:0000313" key="3">
    <source>
        <dbReference type="EMBL" id="MBB4883027.1"/>
    </source>
</evidence>
<dbReference type="SUPFAM" id="SSF51556">
    <property type="entry name" value="Metallo-dependent hydrolases"/>
    <property type="match status" value="1"/>
</dbReference>
<accession>A0A4Y8X4U7</accession>
<dbReference type="GO" id="GO:0006046">
    <property type="term" value="P:N-acetylglucosamine catabolic process"/>
    <property type="evidence" value="ECO:0007669"/>
    <property type="project" value="TreeGrafter"/>
</dbReference>
<dbReference type="PANTHER" id="PTHR11113:SF14">
    <property type="entry name" value="N-ACETYLGLUCOSAMINE-6-PHOSPHATE DEACETYLASE"/>
    <property type="match status" value="1"/>
</dbReference>